<protein>
    <submittedName>
        <fullName evidence="1">Uncharacterized protein</fullName>
    </submittedName>
</protein>
<reference evidence="1" key="1">
    <citation type="journal article" date="2015" name="Nature">
        <title>Complex archaea that bridge the gap between prokaryotes and eukaryotes.</title>
        <authorList>
            <person name="Spang A."/>
            <person name="Saw J.H."/>
            <person name="Jorgensen S.L."/>
            <person name="Zaremba-Niedzwiedzka K."/>
            <person name="Martijn J."/>
            <person name="Lind A.E."/>
            <person name="van Eijk R."/>
            <person name="Schleper C."/>
            <person name="Guy L."/>
            <person name="Ettema T.J."/>
        </authorList>
    </citation>
    <scope>NUCLEOTIDE SEQUENCE</scope>
</reference>
<dbReference type="AlphaFoldDB" id="A0A0F9DP95"/>
<name>A0A0F9DP95_9ZZZZ</name>
<feature type="non-terminal residue" evidence="1">
    <location>
        <position position="43"/>
    </location>
</feature>
<evidence type="ECO:0000313" key="1">
    <source>
        <dbReference type="EMBL" id="KKL13738.1"/>
    </source>
</evidence>
<proteinExistence type="predicted"/>
<comment type="caution">
    <text evidence="1">The sequence shown here is derived from an EMBL/GenBank/DDBJ whole genome shotgun (WGS) entry which is preliminary data.</text>
</comment>
<organism evidence="1">
    <name type="scientific">marine sediment metagenome</name>
    <dbReference type="NCBI Taxonomy" id="412755"/>
    <lineage>
        <taxon>unclassified sequences</taxon>
        <taxon>metagenomes</taxon>
        <taxon>ecological metagenomes</taxon>
    </lineage>
</organism>
<dbReference type="EMBL" id="LAZR01040741">
    <property type="protein sequence ID" value="KKL13738.1"/>
    <property type="molecule type" value="Genomic_DNA"/>
</dbReference>
<accession>A0A0F9DP95</accession>
<sequence>MAKKKDKHVVTKPLIKIHQFTDAKFEALKRSGKKVRKIRGHMK</sequence>
<gene>
    <name evidence="1" type="ORF">LCGC14_2522790</name>
</gene>